<dbReference type="EMBL" id="JAPDFW010000103">
    <property type="protein sequence ID" value="KAJ5069532.1"/>
    <property type="molecule type" value="Genomic_DNA"/>
</dbReference>
<dbReference type="PANTHER" id="PTHR10233">
    <property type="entry name" value="TRANSLATION INITIATION FACTOR EIF-2B"/>
    <property type="match status" value="1"/>
</dbReference>
<reference evidence="11" key="1">
    <citation type="submission" date="2022-10" db="EMBL/GenBank/DDBJ databases">
        <title>Novel sulphate-reducing endosymbionts in the free-living metamonad Anaeramoeba.</title>
        <authorList>
            <person name="Jerlstrom-Hultqvist J."/>
            <person name="Cepicka I."/>
            <person name="Gallot-Lavallee L."/>
            <person name="Salas-Leiva D."/>
            <person name="Curtis B.A."/>
            <person name="Zahonova K."/>
            <person name="Pipaliya S."/>
            <person name="Dacks J."/>
            <person name="Roger A.J."/>
        </authorList>
    </citation>
    <scope>NUCLEOTIDE SEQUENCE</scope>
    <source>
        <strain evidence="11">BMAN</strain>
    </source>
</reference>
<evidence type="ECO:0000256" key="8">
    <source>
        <dbReference type="ARBA" id="ARBA00046432"/>
    </source>
</evidence>
<dbReference type="GO" id="GO:0003743">
    <property type="term" value="F:translation initiation factor activity"/>
    <property type="evidence" value="ECO:0007669"/>
    <property type="project" value="UniProtKB-KW"/>
</dbReference>
<comment type="caution">
    <text evidence="11">The sequence shown here is derived from an EMBL/GenBank/DDBJ whole genome shotgun (WGS) entry which is preliminary data.</text>
</comment>
<gene>
    <name evidence="11" type="ORF">M0811_02102</name>
</gene>
<evidence type="ECO:0000313" key="12">
    <source>
        <dbReference type="Proteomes" id="UP001149090"/>
    </source>
</evidence>
<evidence type="ECO:0000256" key="1">
    <source>
        <dbReference type="ARBA" id="ARBA00004514"/>
    </source>
</evidence>
<dbReference type="PANTHER" id="PTHR10233:SF14">
    <property type="entry name" value="TRANSLATION INITIATION FACTOR EIF-2B SUBUNIT DELTA"/>
    <property type="match status" value="1"/>
</dbReference>
<dbReference type="Pfam" id="PF01008">
    <property type="entry name" value="IF-2B"/>
    <property type="match status" value="1"/>
</dbReference>
<feature type="compositionally biased region" description="Basic residues" evidence="10">
    <location>
        <begin position="27"/>
        <end position="37"/>
    </location>
</feature>
<name>A0A9Q0LAX6_ANAIG</name>
<organism evidence="11 12">
    <name type="scientific">Anaeramoeba ignava</name>
    <name type="common">Anaerobic marine amoeba</name>
    <dbReference type="NCBI Taxonomy" id="1746090"/>
    <lineage>
        <taxon>Eukaryota</taxon>
        <taxon>Metamonada</taxon>
        <taxon>Anaeramoebidae</taxon>
        <taxon>Anaeramoeba</taxon>
    </lineage>
</organism>
<dbReference type="OrthoDB" id="10254737at2759"/>
<dbReference type="SUPFAM" id="SSF100950">
    <property type="entry name" value="NagB/RpiA/CoA transferase-like"/>
    <property type="match status" value="1"/>
</dbReference>
<evidence type="ECO:0000256" key="9">
    <source>
        <dbReference type="RuleBase" id="RU003814"/>
    </source>
</evidence>
<keyword evidence="4 11" id="KW-0396">Initiation factor</keyword>
<comment type="subcellular location">
    <subcellularLocation>
        <location evidence="1">Cytoplasm</location>
        <location evidence="1">Cytosol</location>
    </subcellularLocation>
</comment>
<dbReference type="InterPro" id="IPR037171">
    <property type="entry name" value="NagB/RpiA_transferase-like"/>
</dbReference>
<evidence type="ECO:0000256" key="6">
    <source>
        <dbReference type="ARBA" id="ARBA00044147"/>
    </source>
</evidence>
<dbReference type="OMA" id="YAEGIIC"/>
<accession>A0A9Q0LAX6</accession>
<dbReference type="AlphaFoldDB" id="A0A9Q0LAX6"/>
<comment type="similarity">
    <text evidence="2 9">Belongs to the eIF-2B alpha/beta/delta subunits family.</text>
</comment>
<evidence type="ECO:0000256" key="7">
    <source>
        <dbReference type="ARBA" id="ARBA00044356"/>
    </source>
</evidence>
<comment type="subunit">
    <text evidence="8">Component of the translation initiation factor 2B (eIF2B) complex which is a heterodecamer of two sets of five different subunits: alpha, beta, gamma, delta and epsilon. Subunits alpha, beta and delta comprise a regulatory subcomplex and subunits epsilon and gamma comprise a catalytic subcomplex. Within the complex, the hexameric regulatory complex resides at the center, with the two heterodimeric catalytic subcomplexes bound on opposite sides.</text>
</comment>
<evidence type="ECO:0000256" key="4">
    <source>
        <dbReference type="ARBA" id="ARBA00022540"/>
    </source>
</evidence>
<keyword evidence="3" id="KW-0963">Cytoplasm</keyword>
<evidence type="ECO:0000313" key="11">
    <source>
        <dbReference type="EMBL" id="KAJ5069532.1"/>
    </source>
</evidence>
<dbReference type="InterPro" id="IPR000649">
    <property type="entry name" value="IF-2B-related"/>
</dbReference>
<sequence>MTKKERRTYYQSKKKEREQNEESKISQKQKKKQTKQKNKLEINQNKNVRWSSTDLFSITSHLRKYHSQNSISMGISFGEQKIHSSVIKLGLKFSSGIVKGTTNRSICLLNVFRDVINDMKIENIFRDEAITQLNKQIAFLEKYRPFSEPMYNVIKIVKNSILKIDPNLTYLEAKKHICETVIDNFIQSKIIDAENEISELGTQKIKNGDVILTYAKSRVIEMILKRAHKNNIKFRVLVVDSRPLNEGRELLRTLDKKGISCTYCYLNALSYMMKEVTKVYLGAATLLSNGAIVSRIGTSIVAMMARQFNIPVIICAPTFKFSEKKSTQVTQISSSAVMIQKSVLSINSCFLPNNNSTDGFHYPVPTYRDDQNLQIFSLLYDVTPIDYVSIVVTEFGLLPPTSVPVIIREFKKELTSN</sequence>
<evidence type="ECO:0000256" key="10">
    <source>
        <dbReference type="SAM" id="MobiDB-lite"/>
    </source>
</evidence>
<keyword evidence="12" id="KW-1185">Reference proteome</keyword>
<keyword evidence="5" id="KW-0648">Protein biosynthesis</keyword>
<dbReference type="GO" id="GO:0005829">
    <property type="term" value="C:cytosol"/>
    <property type="evidence" value="ECO:0007669"/>
    <property type="project" value="UniProtKB-SubCell"/>
</dbReference>
<dbReference type="Gene3D" id="3.40.50.10470">
    <property type="entry name" value="Translation initiation factor eif-2b, domain 2"/>
    <property type="match status" value="1"/>
</dbReference>
<proteinExistence type="inferred from homology"/>
<feature type="region of interest" description="Disordered" evidence="10">
    <location>
        <begin position="1"/>
        <end position="43"/>
    </location>
</feature>
<feature type="compositionally biased region" description="Basic and acidic residues" evidence="10">
    <location>
        <begin position="13"/>
        <end position="25"/>
    </location>
</feature>
<evidence type="ECO:0000256" key="2">
    <source>
        <dbReference type="ARBA" id="ARBA00007251"/>
    </source>
</evidence>
<dbReference type="Proteomes" id="UP001149090">
    <property type="component" value="Unassembled WGS sequence"/>
</dbReference>
<evidence type="ECO:0000256" key="3">
    <source>
        <dbReference type="ARBA" id="ARBA00022490"/>
    </source>
</evidence>
<evidence type="ECO:0000256" key="5">
    <source>
        <dbReference type="ARBA" id="ARBA00022917"/>
    </source>
</evidence>
<protein>
    <recommendedName>
        <fullName evidence="6">Translation initiation factor eIF2B subunit delta</fullName>
    </recommendedName>
    <alternativeName>
        <fullName evidence="7">eIF2B GDP-GTP exchange factor subunit delta</fullName>
    </alternativeName>
</protein>
<dbReference type="InterPro" id="IPR042529">
    <property type="entry name" value="IF_2B-like_C"/>
</dbReference>